<keyword evidence="3" id="KW-1185">Reference proteome</keyword>
<name>A0A6A6H2B3_VIRVR</name>
<dbReference type="EMBL" id="ML991820">
    <property type="protein sequence ID" value="KAF2232029.1"/>
    <property type="molecule type" value="Genomic_DNA"/>
</dbReference>
<protein>
    <recommendedName>
        <fullName evidence="4">NADH dehydrogenase [ubiquinone] 1 beta subcomplex subunit 4</fullName>
    </recommendedName>
</protein>
<keyword evidence="1" id="KW-0812">Transmembrane</keyword>
<dbReference type="PANTHER" id="PTHR39476:SF1">
    <property type="entry name" value="NADH DEHYDROGENASE [UBIQUINONE] 1 BETA SUBCOMPLEX SUBUNIT 4"/>
    <property type="match status" value="1"/>
</dbReference>
<keyword evidence="1" id="KW-0472">Membrane</keyword>
<gene>
    <name evidence="2" type="ORF">EV356DRAFT_506224</name>
</gene>
<sequence>MALNHNILHTDPALSKYSSLWVNRHQYFRWTPRTAWLTFAYVIMVPGIFGYMGYVTDGKYEMRGKRRGDIISEW</sequence>
<evidence type="ECO:0000256" key="1">
    <source>
        <dbReference type="SAM" id="Phobius"/>
    </source>
</evidence>
<dbReference type="AlphaFoldDB" id="A0A6A6H2B3"/>
<organism evidence="2 3">
    <name type="scientific">Viridothelium virens</name>
    <name type="common">Speckled blister lichen</name>
    <name type="synonym">Trypethelium virens</name>
    <dbReference type="NCBI Taxonomy" id="1048519"/>
    <lineage>
        <taxon>Eukaryota</taxon>
        <taxon>Fungi</taxon>
        <taxon>Dikarya</taxon>
        <taxon>Ascomycota</taxon>
        <taxon>Pezizomycotina</taxon>
        <taxon>Dothideomycetes</taxon>
        <taxon>Dothideomycetes incertae sedis</taxon>
        <taxon>Trypetheliales</taxon>
        <taxon>Trypetheliaceae</taxon>
        <taxon>Viridothelium</taxon>
    </lineage>
</organism>
<evidence type="ECO:0000313" key="3">
    <source>
        <dbReference type="Proteomes" id="UP000800092"/>
    </source>
</evidence>
<dbReference type="Proteomes" id="UP000800092">
    <property type="component" value="Unassembled WGS sequence"/>
</dbReference>
<evidence type="ECO:0008006" key="4">
    <source>
        <dbReference type="Google" id="ProtNLM"/>
    </source>
</evidence>
<dbReference type="PANTHER" id="PTHR39476">
    <property type="entry name" value="NADH:UBIQUINONE OXIDOREDUCTASE 6.6KD SUBUNIT"/>
    <property type="match status" value="1"/>
</dbReference>
<reference evidence="2" key="1">
    <citation type="journal article" date="2020" name="Stud. Mycol.">
        <title>101 Dothideomycetes genomes: a test case for predicting lifestyles and emergence of pathogens.</title>
        <authorList>
            <person name="Haridas S."/>
            <person name="Albert R."/>
            <person name="Binder M."/>
            <person name="Bloem J."/>
            <person name="Labutti K."/>
            <person name="Salamov A."/>
            <person name="Andreopoulos B."/>
            <person name="Baker S."/>
            <person name="Barry K."/>
            <person name="Bills G."/>
            <person name="Bluhm B."/>
            <person name="Cannon C."/>
            <person name="Castanera R."/>
            <person name="Culley D."/>
            <person name="Daum C."/>
            <person name="Ezra D."/>
            <person name="Gonzalez J."/>
            <person name="Henrissat B."/>
            <person name="Kuo A."/>
            <person name="Liang C."/>
            <person name="Lipzen A."/>
            <person name="Lutzoni F."/>
            <person name="Magnuson J."/>
            <person name="Mondo S."/>
            <person name="Nolan M."/>
            <person name="Ohm R."/>
            <person name="Pangilinan J."/>
            <person name="Park H.-J."/>
            <person name="Ramirez L."/>
            <person name="Alfaro M."/>
            <person name="Sun H."/>
            <person name="Tritt A."/>
            <person name="Yoshinaga Y."/>
            <person name="Zwiers L.-H."/>
            <person name="Turgeon B."/>
            <person name="Goodwin S."/>
            <person name="Spatafora J."/>
            <person name="Crous P."/>
            <person name="Grigoriev I."/>
        </authorList>
    </citation>
    <scope>NUCLEOTIDE SEQUENCE</scope>
    <source>
        <strain evidence="2">Tuck. ex Michener</strain>
    </source>
</reference>
<evidence type="ECO:0000313" key="2">
    <source>
        <dbReference type="EMBL" id="KAF2232029.1"/>
    </source>
</evidence>
<feature type="transmembrane region" description="Helical" evidence="1">
    <location>
        <begin position="35"/>
        <end position="56"/>
    </location>
</feature>
<dbReference type="OrthoDB" id="15108at2759"/>
<accession>A0A6A6H2B3</accession>
<proteinExistence type="predicted"/>
<keyword evidence="1" id="KW-1133">Transmembrane helix</keyword>